<dbReference type="GO" id="GO:0003676">
    <property type="term" value="F:nucleic acid binding"/>
    <property type="evidence" value="ECO:0007669"/>
    <property type="project" value="InterPro"/>
</dbReference>
<dbReference type="Proteomes" id="UP000265520">
    <property type="component" value="Unassembled WGS sequence"/>
</dbReference>
<protein>
    <submittedName>
        <fullName evidence="2">Estradiol 17-beta-dehydrogenase</fullName>
    </submittedName>
</protein>
<dbReference type="EMBL" id="LXQA010174683">
    <property type="protein sequence ID" value="MCI29746.1"/>
    <property type="molecule type" value="Genomic_DNA"/>
</dbReference>
<dbReference type="PANTHER" id="PTHR47074">
    <property type="entry name" value="BNAC02G40300D PROTEIN"/>
    <property type="match status" value="1"/>
</dbReference>
<dbReference type="SUPFAM" id="SSF53098">
    <property type="entry name" value="Ribonuclease H-like"/>
    <property type="match status" value="1"/>
</dbReference>
<dbReference type="InterPro" id="IPR002156">
    <property type="entry name" value="RNaseH_domain"/>
</dbReference>
<reference evidence="2 3" key="1">
    <citation type="journal article" date="2018" name="Front. Plant Sci.">
        <title>Red Clover (Trifolium pratense) and Zigzag Clover (T. medium) - A Picture of Genomic Similarities and Differences.</title>
        <authorList>
            <person name="Dluhosova J."/>
            <person name="Istvanek J."/>
            <person name="Nedelnik J."/>
            <person name="Repkova J."/>
        </authorList>
    </citation>
    <scope>NUCLEOTIDE SEQUENCE [LARGE SCALE GENOMIC DNA]</scope>
    <source>
        <strain evidence="3">cv. 10/8</strain>
        <tissue evidence="2">Leaf</tissue>
    </source>
</reference>
<evidence type="ECO:0000313" key="2">
    <source>
        <dbReference type="EMBL" id="MCI29746.1"/>
    </source>
</evidence>
<dbReference type="InterPro" id="IPR044730">
    <property type="entry name" value="RNase_H-like_dom_plant"/>
</dbReference>
<proteinExistence type="predicted"/>
<keyword evidence="3" id="KW-1185">Reference proteome</keyword>
<evidence type="ECO:0000259" key="1">
    <source>
        <dbReference type="Pfam" id="PF13456"/>
    </source>
</evidence>
<dbReference type="GO" id="GO:0004523">
    <property type="term" value="F:RNA-DNA hybrid ribonuclease activity"/>
    <property type="evidence" value="ECO:0007669"/>
    <property type="project" value="InterPro"/>
</dbReference>
<dbReference type="Gene3D" id="3.30.420.10">
    <property type="entry name" value="Ribonuclease H-like superfamily/Ribonuclease H"/>
    <property type="match status" value="1"/>
</dbReference>
<dbReference type="AlphaFoldDB" id="A0A392R1P5"/>
<feature type="non-terminal residue" evidence="2">
    <location>
        <position position="1"/>
    </location>
</feature>
<evidence type="ECO:0000313" key="3">
    <source>
        <dbReference type="Proteomes" id="UP000265520"/>
    </source>
</evidence>
<name>A0A392R1P5_9FABA</name>
<feature type="domain" description="RNase H type-1" evidence="1">
    <location>
        <begin position="17"/>
        <end position="70"/>
    </location>
</feature>
<dbReference type="InterPro" id="IPR012337">
    <property type="entry name" value="RNaseH-like_sf"/>
</dbReference>
<accession>A0A392R1P5</accession>
<dbReference type="Pfam" id="PF13456">
    <property type="entry name" value="RVT_3"/>
    <property type="match status" value="1"/>
</dbReference>
<dbReference type="CDD" id="cd06222">
    <property type="entry name" value="RNase_H_like"/>
    <property type="match status" value="1"/>
</dbReference>
<dbReference type="InterPro" id="IPR036397">
    <property type="entry name" value="RNaseH_sf"/>
</dbReference>
<organism evidence="2 3">
    <name type="scientific">Trifolium medium</name>
    <dbReference type="NCBI Taxonomy" id="97028"/>
    <lineage>
        <taxon>Eukaryota</taxon>
        <taxon>Viridiplantae</taxon>
        <taxon>Streptophyta</taxon>
        <taxon>Embryophyta</taxon>
        <taxon>Tracheophyta</taxon>
        <taxon>Spermatophyta</taxon>
        <taxon>Magnoliopsida</taxon>
        <taxon>eudicotyledons</taxon>
        <taxon>Gunneridae</taxon>
        <taxon>Pentapetalae</taxon>
        <taxon>rosids</taxon>
        <taxon>fabids</taxon>
        <taxon>Fabales</taxon>
        <taxon>Fabaceae</taxon>
        <taxon>Papilionoideae</taxon>
        <taxon>50 kb inversion clade</taxon>
        <taxon>NPAAA clade</taxon>
        <taxon>Hologalegina</taxon>
        <taxon>IRL clade</taxon>
        <taxon>Trifolieae</taxon>
        <taxon>Trifolium</taxon>
    </lineage>
</organism>
<dbReference type="InterPro" id="IPR052929">
    <property type="entry name" value="RNase_H-like_EbsB-rel"/>
</dbReference>
<comment type="caution">
    <text evidence="2">The sequence shown here is derived from an EMBL/GenBank/DDBJ whole genome shotgun (WGS) entry which is preliminary data.</text>
</comment>
<sequence>QQVMAWQKPQLNWYKCNIDAGFHHETGKTSAGWCVRDYMGRFVAAGSSWISGRCSINEGEAIAVLEAMKELHQRVPLFLRSNVCCQIVATLR</sequence>
<dbReference type="PANTHER" id="PTHR47074:SF11">
    <property type="entry name" value="REVERSE TRANSCRIPTASE-LIKE PROTEIN"/>
    <property type="match status" value="1"/>
</dbReference>